<comment type="similarity">
    <text evidence="2 8">Belongs to the acetyltransferase family. ArgA subfamily.</text>
</comment>
<evidence type="ECO:0000256" key="4">
    <source>
        <dbReference type="ARBA" id="ARBA00022605"/>
    </source>
</evidence>
<sequence>MSHSEFFVPDFREAAPYINYLRGKTLVIGISSTLLEGATLRSIASDLNLLASLGVKLVVVHGSRSQINSLLEADSITPEYYNNRRITDETTLIRAKQASGMLRYEIEAALAVGIAPSPYRNKPLRTAGGNMVSARPLGVIDGIDMGYTGRIRKIDTEAIRQYLDNGTLVLISPLGYSLSGKTFNLSMGDIAEAVAIALAAEKLIYLTEQEGILDKQGLLLDNLSAREAQEYLNSDRIHDQQRRLIGHAINAVENGVSRTQILSGLQDGSLIRELFTRHGAGTSIARNPFINIRQATSSDIAAIITLIRPLEESGVLLRRSREYLENHISEFSVLEHDGHIYGCVILKTFDEAGVGELACLVVSPEAQDSGYGELLLEHLINQAKARGIHTLFALSTHTGEWFIERGFQTASVDQLPTERRREYDDSGRKSKVFVYRI</sequence>
<dbReference type="SUPFAM" id="SSF53633">
    <property type="entry name" value="Carbamate kinase-like"/>
    <property type="match status" value="1"/>
</dbReference>
<dbReference type="RefSeq" id="WP_047760693.1">
    <property type="nucleotide sequence ID" value="NZ_CP091510.1"/>
</dbReference>
<feature type="domain" description="N-acetyltransferase" evidence="9">
    <location>
        <begin position="290"/>
        <end position="437"/>
    </location>
</feature>
<dbReference type="Gene3D" id="3.40.630.30">
    <property type="match status" value="1"/>
</dbReference>
<evidence type="ECO:0000256" key="1">
    <source>
        <dbReference type="ARBA" id="ARBA00004925"/>
    </source>
</evidence>
<comment type="miscellaneous">
    <text evidence="8">In bacteria which possess the bifunctional enzyme ornithine acetyltransferase/N-acetylglutamate synthase (ArgJ), ArgA fulfills an anaplerotic role.</text>
</comment>
<dbReference type="NCBIfam" id="NF003641">
    <property type="entry name" value="PRK05279.1"/>
    <property type="match status" value="1"/>
</dbReference>
<dbReference type="Pfam" id="PF00583">
    <property type="entry name" value="Acetyltransf_1"/>
    <property type="match status" value="1"/>
</dbReference>
<dbReference type="UniPathway" id="UPA00068">
    <property type="reaction ID" value="UER00106"/>
</dbReference>
<reference evidence="10 11" key="1">
    <citation type="submission" date="2014-11" db="EMBL/GenBank/DDBJ databases">
        <title>Genome of a novel goose pathogen.</title>
        <authorList>
            <person name="Hansen C.M."/>
            <person name="Hueffer K."/>
            <person name="Choi S.C."/>
        </authorList>
    </citation>
    <scope>NUCLEOTIDE SEQUENCE [LARGE SCALE GENOMIC DNA]</scope>
    <source>
        <strain evidence="10 11">KH1503</strain>
    </source>
</reference>
<comment type="pathway">
    <text evidence="1 8">Amino-acid biosynthesis; L-arginine biosynthesis; N(2)-acetyl-L-ornithine from L-glutamate: step 1/4.</text>
</comment>
<dbReference type="HAMAP" id="MF_01105">
    <property type="entry name" value="N_acetyl_glu_synth"/>
    <property type="match status" value="1"/>
</dbReference>
<dbReference type="InterPro" id="IPR033719">
    <property type="entry name" value="NAGS_kin"/>
</dbReference>
<keyword evidence="4 8" id="KW-0028">Amino-acid biosynthesis</keyword>
<evidence type="ECO:0000256" key="5">
    <source>
        <dbReference type="ARBA" id="ARBA00022679"/>
    </source>
</evidence>
<dbReference type="InterPro" id="IPR001048">
    <property type="entry name" value="Asp/Glu/Uridylate_kinase"/>
</dbReference>
<dbReference type="Gene3D" id="3.40.1160.10">
    <property type="entry name" value="Acetylglutamate kinase-like"/>
    <property type="match status" value="1"/>
</dbReference>
<dbReference type="CDD" id="cd04237">
    <property type="entry name" value="AAK_NAGS-ABP"/>
    <property type="match status" value="1"/>
</dbReference>
<evidence type="ECO:0000256" key="6">
    <source>
        <dbReference type="ARBA" id="ARBA00023315"/>
    </source>
</evidence>
<dbReference type="InterPro" id="IPR036393">
    <property type="entry name" value="AceGlu_kinase-like_sf"/>
</dbReference>
<dbReference type="InterPro" id="IPR000182">
    <property type="entry name" value="GNAT_dom"/>
</dbReference>
<comment type="subcellular location">
    <subcellularLocation>
        <location evidence="8">Cytoplasm</location>
    </subcellularLocation>
</comment>
<dbReference type="PANTHER" id="PTHR30602:SF12">
    <property type="entry name" value="AMINO-ACID ACETYLTRANSFERASE NAGS1, CHLOROPLASTIC-RELATED"/>
    <property type="match status" value="1"/>
</dbReference>
<dbReference type="PATRIC" id="fig|1470200.3.peg.2017"/>
<keyword evidence="11" id="KW-1185">Reference proteome</keyword>
<keyword evidence="5 8" id="KW-0808">Transferase</keyword>
<dbReference type="InterPro" id="IPR010167">
    <property type="entry name" value="NH2A_AcTrfase"/>
</dbReference>
<evidence type="ECO:0000256" key="8">
    <source>
        <dbReference type="HAMAP-Rule" id="MF_01105"/>
    </source>
</evidence>
<dbReference type="PROSITE" id="PS51186">
    <property type="entry name" value="GNAT"/>
    <property type="match status" value="1"/>
</dbReference>
<dbReference type="InterPro" id="IPR016181">
    <property type="entry name" value="Acyl_CoA_acyltransferase"/>
</dbReference>
<dbReference type="EMBL" id="JTDO01000005">
    <property type="protein sequence ID" value="KLT73142.1"/>
    <property type="molecule type" value="Genomic_DNA"/>
</dbReference>
<evidence type="ECO:0000256" key="3">
    <source>
        <dbReference type="ARBA" id="ARBA00022571"/>
    </source>
</evidence>
<dbReference type="GO" id="GO:0004042">
    <property type="term" value="F:L-glutamate N-acetyltransferase activity"/>
    <property type="evidence" value="ECO:0007669"/>
    <property type="project" value="UniProtKB-UniRule"/>
</dbReference>
<evidence type="ECO:0000313" key="11">
    <source>
        <dbReference type="Proteomes" id="UP000036027"/>
    </source>
</evidence>
<dbReference type="EC" id="2.3.1.1" evidence="8"/>
<gene>
    <name evidence="8" type="primary">argA</name>
    <name evidence="10" type="ORF">PL75_04345</name>
</gene>
<comment type="catalytic activity">
    <reaction evidence="7 8">
        <text>L-glutamate + acetyl-CoA = N-acetyl-L-glutamate + CoA + H(+)</text>
        <dbReference type="Rhea" id="RHEA:24292"/>
        <dbReference type="ChEBI" id="CHEBI:15378"/>
        <dbReference type="ChEBI" id="CHEBI:29985"/>
        <dbReference type="ChEBI" id="CHEBI:44337"/>
        <dbReference type="ChEBI" id="CHEBI:57287"/>
        <dbReference type="ChEBI" id="CHEBI:57288"/>
        <dbReference type="EC" id="2.3.1.1"/>
    </reaction>
</comment>
<dbReference type="GO" id="GO:0006526">
    <property type="term" value="P:L-arginine biosynthetic process"/>
    <property type="evidence" value="ECO:0007669"/>
    <property type="project" value="UniProtKB-UniRule"/>
</dbReference>
<evidence type="ECO:0000259" key="9">
    <source>
        <dbReference type="PROSITE" id="PS51186"/>
    </source>
</evidence>
<keyword evidence="3 8" id="KW-0055">Arginine biosynthesis</keyword>
<comment type="caution">
    <text evidence="10">The sequence shown here is derived from an EMBL/GenBank/DDBJ whole genome shotgun (WGS) entry which is preliminary data.</text>
</comment>
<accession>A0A0J0YSS1</accession>
<evidence type="ECO:0000256" key="2">
    <source>
        <dbReference type="ARBA" id="ARBA00009145"/>
    </source>
</evidence>
<keyword evidence="6 8" id="KW-0012">Acyltransferase</keyword>
<dbReference type="Pfam" id="PF00696">
    <property type="entry name" value="AA_kinase"/>
    <property type="match status" value="1"/>
</dbReference>
<dbReference type="OrthoDB" id="9802238at2"/>
<dbReference type="PIRSF" id="PIRSF000423">
    <property type="entry name" value="ArgA"/>
    <property type="match status" value="1"/>
</dbReference>
<keyword evidence="8" id="KW-0963">Cytoplasm</keyword>
<dbReference type="Proteomes" id="UP000036027">
    <property type="component" value="Unassembled WGS sequence"/>
</dbReference>
<dbReference type="CDD" id="cd04301">
    <property type="entry name" value="NAT_SF"/>
    <property type="match status" value="1"/>
</dbReference>
<protein>
    <recommendedName>
        <fullName evidence="8">Amino-acid acetyltransferase</fullName>
        <ecNumber evidence="8">2.3.1.1</ecNumber>
    </recommendedName>
    <alternativeName>
        <fullName evidence="8">N-acetylglutamate synthase</fullName>
        <shortName evidence="8">AGS</shortName>
        <shortName evidence="8">NAGS</shortName>
    </alternativeName>
</protein>
<proteinExistence type="inferred from homology"/>
<dbReference type="SUPFAM" id="SSF55729">
    <property type="entry name" value="Acyl-CoA N-acyltransferases (Nat)"/>
    <property type="match status" value="1"/>
</dbReference>
<evidence type="ECO:0000313" key="10">
    <source>
        <dbReference type="EMBL" id="KLT73142.1"/>
    </source>
</evidence>
<dbReference type="GO" id="GO:0005737">
    <property type="term" value="C:cytoplasm"/>
    <property type="evidence" value="ECO:0007669"/>
    <property type="project" value="UniProtKB-SubCell"/>
</dbReference>
<name>A0A0J0YSS1_9NEIS</name>
<dbReference type="AlphaFoldDB" id="A0A0J0YSS1"/>
<evidence type="ECO:0000256" key="7">
    <source>
        <dbReference type="ARBA" id="ARBA00048372"/>
    </source>
</evidence>
<dbReference type="STRING" id="1470200.PL75_04345"/>
<organism evidence="10 11">
    <name type="scientific">Neisseria arctica</name>
    <dbReference type="NCBI Taxonomy" id="1470200"/>
    <lineage>
        <taxon>Bacteria</taxon>
        <taxon>Pseudomonadati</taxon>
        <taxon>Pseudomonadota</taxon>
        <taxon>Betaproteobacteria</taxon>
        <taxon>Neisseriales</taxon>
        <taxon>Neisseriaceae</taxon>
        <taxon>Neisseria</taxon>
    </lineage>
</organism>
<dbReference type="NCBIfam" id="TIGR01890">
    <property type="entry name" value="N-Ac-Glu-synth"/>
    <property type="match status" value="1"/>
</dbReference>
<dbReference type="PANTHER" id="PTHR30602">
    <property type="entry name" value="AMINO-ACID ACETYLTRANSFERASE"/>
    <property type="match status" value="1"/>
</dbReference>